<organism evidence="1 2">
    <name type="scientific">Cichorium intybus</name>
    <name type="common">Chicory</name>
    <dbReference type="NCBI Taxonomy" id="13427"/>
    <lineage>
        <taxon>Eukaryota</taxon>
        <taxon>Viridiplantae</taxon>
        <taxon>Streptophyta</taxon>
        <taxon>Embryophyta</taxon>
        <taxon>Tracheophyta</taxon>
        <taxon>Spermatophyta</taxon>
        <taxon>Magnoliopsida</taxon>
        <taxon>eudicotyledons</taxon>
        <taxon>Gunneridae</taxon>
        <taxon>Pentapetalae</taxon>
        <taxon>asterids</taxon>
        <taxon>campanulids</taxon>
        <taxon>Asterales</taxon>
        <taxon>Asteraceae</taxon>
        <taxon>Cichorioideae</taxon>
        <taxon>Cichorieae</taxon>
        <taxon>Cichoriinae</taxon>
        <taxon>Cichorium</taxon>
    </lineage>
</organism>
<reference evidence="1 2" key="2">
    <citation type="journal article" date="2022" name="Mol. Ecol. Resour.">
        <title>The genomes of chicory, endive, great burdock and yacon provide insights into Asteraceae paleo-polyploidization history and plant inulin production.</title>
        <authorList>
            <person name="Fan W."/>
            <person name="Wang S."/>
            <person name="Wang H."/>
            <person name="Wang A."/>
            <person name="Jiang F."/>
            <person name="Liu H."/>
            <person name="Zhao H."/>
            <person name="Xu D."/>
            <person name="Zhang Y."/>
        </authorList>
    </citation>
    <scope>NUCLEOTIDE SEQUENCE [LARGE SCALE GENOMIC DNA]</scope>
    <source>
        <strain evidence="2">cv. Punajuju</strain>
        <tissue evidence="1">Leaves</tissue>
    </source>
</reference>
<comment type="caution">
    <text evidence="1">The sequence shown here is derived from an EMBL/GenBank/DDBJ whole genome shotgun (WGS) entry which is preliminary data.</text>
</comment>
<reference evidence="2" key="1">
    <citation type="journal article" date="2022" name="Mol. Ecol. Resour.">
        <title>The genomes of chicory, endive, great burdock and yacon provide insights into Asteraceae palaeo-polyploidization history and plant inulin production.</title>
        <authorList>
            <person name="Fan W."/>
            <person name="Wang S."/>
            <person name="Wang H."/>
            <person name="Wang A."/>
            <person name="Jiang F."/>
            <person name="Liu H."/>
            <person name="Zhao H."/>
            <person name="Xu D."/>
            <person name="Zhang Y."/>
        </authorList>
    </citation>
    <scope>NUCLEOTIDE SEQUENCE [LARGE SCALE GENOMIC DNA]</scope>
    <source>
        <strain evidence="2">cv. Punajuju</strain>
    </source>
</reference>
<gene>
    <name evidence="1" type="ORF">L2E82_28052</name>
</gene>
<sequence length="101" mass="11520">MLSITVNNLLIMNSVLLLAFPIGDCDDNYRSGEDECDNVRWENGECGSEVMVFANSLWFSQHGINGGETYGAKLIAYQIESEDLWNQAKKWEKLKLMNRKV</sequence>
<evidence type="ECO:0000313" key="1">
    <source>
        <dbReference type="EMBL" id="KAI3738034.1"/>
    </source>
</evidence>
<keyword evidence="2" id="KW-1185">Reference proteome</keyword>
<protein>
    <submittedName>
        <fullName evidence="1">Uncharacterized protein</fullName>
    </submittedName>
</protein>
<proteinExistence type="predicted"/>
<accession>A0ACB9CUQ3</accession>
<evidence type="ECO:0000313" key="2">
    <source>
        <dbReference type="Proteomes" id="UP001055811"/>
    </source>
</evidence>
<dbReference type="Proteomes" id="UP001055811">
    <property type="component" value="Linkage Group LG05"/>
</dbReference>
<name>A0ACB9CUQ3_CICIN</name>
<dbReference type="EMBL" id="CM042013">
    <property type="protein sequence ID" value="KAI3738034.1"/>
    <property type="molecule type" value="Genomic_DNA"/>
</dbReference>